<dbReference type="GeneID" id="28763705"/>
<proteinExistence type="predicted"/>
<sequence length="279" mass="31402">MCTSNFVIWGQRRIEPHQPLVAGRHHLDLRVQRLKLGKETKLVRAVFKALGYTVKVVAIEMTESHEEARENITAVLNKFLAKSPQSDNLLQVFHYHGHGLHGGWASSRSRKYKLTYVKATTLPAVVGKNKWSCSDKLLRLLNRMATKMLLMKPSRCIGIERHCCEAGFAMLNNEGTRPTNTSRKEVIGACVWAINTQDQMSPALCKVLGGIRKKSQDMSTDTIIQKMNKILSEKPHVEESEIQRSHSVTCSSGQKAGDRPSRPEASIQDWKMMANPDDN</sequence>
<feature type="compositionally biased region" description="Polar residues" evidence="1">
    <location>
        <begin position="245"/>
        <end position="254"/>
    </location>
</feature>
<evidence type="ECO:0000313" key="3">
    <source>
        <dbReference type="Proteomes" id="UP000077069"/>
    </source>
</evidence>
<protein>
    <submittedName>
        <fullName evidence="2">Uncharacterized protein</fullName>
    </submittedName>
</protein>
<evidence type="ECO:0000256" key="1">
    <source>
        <dbReference type="SAM" id="MobiDB-lite"/>
    </source>
</evidence>
<reference evidence="2 3" key="1">
    <citation type="submission" date="2016-05" db="EMBL/GenBank/DDBJ databases">
        <title>Comparative analysis of secretome profiles of manganese(II)-oxidizing ascomycete fungi.</title>
        <authorList>
            <consortium name="DOE Joint Genome Institute"/>
            <person name="Zeiner C.A."/>
            <person name="Purvine S.O."/>
            <person name="Zink E.M."/>
            <person name="Wu S."/>
            <person name="Pasa-Tolic L."/>
            <person name="Chaput D.L."/>
            <person name="Haridas S."/>
            <person name="Grigoriev I.V."/>
            <person name="Santelli C.M."/>
            <person name="Hansel C.M."/>
        </authorList>
    </citation>
    <scope>NUCLEOTIDE SEQUENCE [LARGE SCALE GENOMIC DNA]</scope>
    <source>
        <strain evidence="2 3">AP3s5-JAC2a</strain>
    </source>
</reference>
<organism evidence="2 3">
    <name type="scientific">Paraphaeosphaeria sporulosa</name>
    <dbReference type="NCBI Taxonomy" id="1460663"/>
    <lineage>
        <taxon>Eukaryota</taxon>
        <taxon>Fungi</taxon>
        <taxon>Dikarya</taxon>
        <taxon>Ascomycota</taxon>
        <taxon>Pezizomycotina</taxon>
        <taxon>Dothideomycetes</taxon>
        <taxon>Pleosporomycetidae</taxon>
        <taxon>Pleosporales</taxon>
        <taxon>Massarineae</taxon>
        <taxon>Didymosphaeriaceae</taxon>
        <taxon>Paraphaeosphaeria</taxon>
    </lineage>
</organism>
<feature type="region of interest" description="Disordered" evidence="1">
    <location>
        <begin position="236"/>
        <end position="279"/>
    </location>
</feature>
<dbReference type="InParanoid" id="A0A177CGS6"/>
<evidence type="ECO:0000313" key="2">
    <source>
        <dbReference type="EMBL" id="OAG06431.1"/>
    </source>
</evidence>
<accession>A0A177CGS6</accession>
<name>A0A177CGS6_9PLEO</name>
<dbReference type="Proteomes" id="UP000077069">
    <property type="component" value="Unassembled WGS sequence"/>
</dbReference>
<gene>
    <name evidence="2" type="ORF">CC84DRAFT_1176427</name>
</gene>
<dbReference type="EMBL" id="KV441552">
    <property type="protein sequence ID" value="OAG06431.1"/>
    <property type="molecule type" value="Genomic_DNA"/>
</dbReference>
<dbReference type="RefSeq" id="XP_018036796.1">
    <property type="nucleotide sequence ID" value="XM_018180219.1"/>
</dbReference>
<keyword evidence="3" id="KW-1185">Reference proteome</keyword>
<dbReference type="AlphaFoldDB" id="A0A177CGS6"/>